<feature type="transmembrane region" description="Helical" evidence="8">
    <location>
        <begin position="427"/>
        <end position="446"/>
    </location>
</feature>
<feature type="transmembrane region" description="Helical" evidence="8">
    <location>
        <begin position="583"/>
        <end position="604"/>
    </location>
</feature>
<evidence type="ECO:0000256" key="1">
    <source>
        <dbReference type="ARBA" id="ARBA00004651"/>
    </source>
</evidence>
<dbReference type="Gene3D" id="1.20.1640.10">
    <property type="entry name" value="Multidrug efflux transporter AcrB transmembrane domain"/>
    <property type="match status" value="2"/>
</dbReference>
<dbReference type="InterPro" id="IPR004869">
    <property type="entry name" value="MMPL_dom"/>
</dbReference>
<feature type="domain" description="Membrane transport protein MMPL" evidence="9">
    <location>
        <begin position="940"/>
        <end position="980"/>
    </location>
</feature>
<name>A0ABT0U2P8_9BACT</name>
<accession>A0ABT0U2P8</accession>
<comment type="caution">
    <text evidence="10">The sequence shown here is derived from an EMBL/GenBank/DDBJ whole genome shotgun (WGS) entry which is preliminary data.</text>
</comment>
<dbReference type="Pfam" id="PF03176">
    <property type="entry name" value="MMPL"/>
    <property type="match status" value="3"/>
</dbReference>
<keyword evidence="5 8" id="KW-1133">Transmembrane helix</keyword>
<comment type="similarity">
    <text evidence="2">Belongs to the resistance-nodulation-cell division (RND) (TC 2.A.6) family. MmpL subfamily.</text>
</comment>
<proteinExistence type="inferred from homology"/>
<feature type="transmembrane region" description="Helical" evidence="8">
    <location>
        <begin position="385"/>
        <end position="407"/>
    </location>
</feature>
<sequence>MTKPSSRFAHVVISHAKLIVIVWVLLAVFAKTMAPSWKSVALDGDFDYLPSTRISVAGGRLLDQAFKGTRSRSQMVVALARDSEQWTVQDRLLGLDILRRLYHRLGEVCWLRSEEIVCGEVDQSKILIPHPDAQADATDKPNADERGSEYTISTNTVESAGPVGNAASLEQSPAQRWLGVAVEAFDQAIEIDAEFYKLLGDRVPPNAPTAYEPRMAIAYWDRGQLAMARCADPKLIEQDLESARVLDPNIASTALPIMERDLEAWTVLLDVYSWKESVIGGQLRKTRSRIAVLTLASELAATGNIALLEQLQEIVDRCVEYQSEYLPPEERGQARDLKVKITGSAAIGGETLLAARSAITYTEWFTVGMILIILAVVYRAPLLVAVPLVSIAVAVMVATAVVTMLTSLSDSADWFWLDLKVYTTSRIFVVVILFGAGTDYCLFLIARLREEAAVHPWPVACERALGNVSGALLGSALTTIVGLGMLWFADFGKFHHTGPIIAICLCVGLLVCMTMTPACLRLLGPKVFWPASLEEQADRPVVALLSNRDINSGDSTTSGHSTKSGLMSGSRMWNATAIALTRYPAWTLAAGWLLLILPAAGGLYHEQDVTYDLSGQLHQTAGSRQGMQLLDRNFGVGELAPISILALAETDQSEDSLVTTSDRLIKRLYSLDGVRRVRSLSDPLGDFPPEREMGLLSKEAWRRRTLQNHRLARLHFVANEPTYTHRLIRLDAIVQEDPFSQTAAAKLKYISDEIGTVLAQIEAETGTRWKLYTTGTTASIVDLREVTLRDTRRIKVAVILAVLAVLIVVIRRLALSLYLIATVLLSYYATLGLTYWFFRAIDGPDFLGLDWKLPLFLFVILVAIGQDYNVYLVTRIMEERKRLGSLAAVRRAVARTGGIVTACGFVMAATFFSMTASAWWPPLSQLVWPSNVAEATQQTTLRGITELGFALALGVMIDTLYVRTVLVPSFVVLQDRFRKRPSTHHANQPKQSNQPNH</sequence>
<keyword evidence="3" id="KW-1003">Cell membrane</keyword>
<comment type="subcellular location">
    <subcellularLocation>
        <location evidence="1">Cell membrane</location>
        <topology evidence="1">Multi-pass membrane protein</topology>
    </subcellularLocation>
</comment>
<feature type="transmembrane region" description="Helical" evidence="8">
    <location>
        <begin position="949"/>
        <end position="973"/>
    </location>
</feature>
<dbReference type="Proteomes" id="UP001202961">
    <property type="component" value="Unassembled WGS sequence"/>
</dbReference>
<evidence type="ECO:0000256" key="3">
    <source>
        <dbReference type="ARBA" id="ARBA00022475"/>
    </source>
</evidence>
<feature type="transmembrane region" description="Helical" evidence="8">
    <location>
        <begin position="500"/>
        <end position="523"/>
    </location>
</feature>
<feature type="transmembrane region" description="Helical" evidence="8">
    <location>
        <begin position="467"/>
        <end position="488"/>
    </location>
</feature>
<feature type="transmembrane region" description="Helical" evidence="8">
    <location>
        <begin position="892"/>
        <end position="920"/>
    </location>
</feature>
<evidence type="ECO:0000256" key="7">
    <source>
        <dbReference type="SAM" id="MobiDB-lite"/>
    </source>
</evidence>
<organism evidence="10 11">
    <name type="scientific">Aporhodopirellula aestuarii</name>
    <dbReference type="NCBI Taxonomy" id="2950107"/>
    <lineage>
        <taxon>Bacteria</taxon>
        <taxon>Pseudomonadati</taxon>
        <taxon>Planctomycetota</taxon>
        <taxon>Planctomycetia</taxon>
        <taxon>Pirellulales</taxon>
        <taxon>Pirellulaceae</taxon>
        <taxon>Aporhodopirellula</taxon>
    </lineage>
</organism>
<evidence type="ECO:0000256" key="4">
    <source>
        <dbReference type="ARBA" id="ARBA00022692"/>
    </source>
</evidence>
<protein>
    <submittedName>
        <fullName evidence="10">MMPL family transporter</fullName>
    </submittedName>
</protein>
<dbReference type="InterPro" id="IPR050545">
    <property type="entry name" value="Mycobact_MmpL"/>
</dbReference>
<feature type="compositionally biased region" description="Basic and acidic residues" evidence="7">
    <location>
        <begin position="137"/>
        <end position="148"/>
    </location>
</feature>
<feature type="transmembrane region" description="Helical" evidence="8">
    <location>
        <begin position="817"/>
        <end position="838"/>
    </location>
</feature>
<evidence type="ECO:0000256" key="6">
    <source>
        <dbReference type="ARBA" id="ARBA00023136"/>
    </source>
</evidence>
<evidence type="ECO:0000313" key="11">
    <source>
        <dbReference type="Proteomes" id="UP001202961"/>
    </source>
</evidence>
<feature type="transmembrane region" description="Helical" evidence="8">
    <location>
        <begin position="361"/>
        <end position="378"/>
    </location>
</feature>
<keyword evidence="11" id="KW-1185">Reference proteome</keyword>
<evidence type="ECO:0000259" key="9">
    <source>
        <dbReference type="Pfam" id="PF03176"/>
    </source>
</evidence>
<evidence type="ECO:0000313" key="10">
    <source>
        <dbReference type="EMBL" id="MCM2370840.1"/>
    </source>
</evidence>
<reference evidence="10 11" key="1">
    <citation type="journal article" date="2022" name="Syst. Appl. Microbiol.">
        <title>Rhodopirellula aestuarii sp. nov., a novel member of the genus Rhodopirellula isolated from brackish sediments collected in the Tagus River estuary, Portugal.</title>
        <authorList>
            <person name="Vitorino I.R."/>
            <person name="Klimek D."/>
            <person name="Calusinska M."/>
            <person name="Lobo-da-Cunha A."/>
            <person name="Vasconcelos V."/>
            <person name="Lage O.M."/>
        </authorList>
    </citation>
    <scope>NUCLEOTIDE SEQUENCE [LARGE SCALE GENOMIC DNA]</scope>
    <source>
        <strain evidence="10 11">ICT_H3.1</strain>
    </source>
</reference>
<feature type="domain" description="Membrane transport protein MMPL" evidence="9">
    <location>
        <begin position="308"/>
        <end position="532"/>
    </location>
</feature>
<feature type="domain" description="Membrane transport protein MMPL" evidence="9">
    <location>
        <begin position="737"/>
        <end position="917"/>
    </location>
</feature>
<evidence type="ECO:0000256" key="5">
    <source>
        <dbReference type="ARBA" id="ARBA00022989"/>
    </source>
</evidence>
<feature type="transmembrane region" description="Helical" evidence="8">
    <location>
        <begin position="794"/>
        <end position="810"/>
    </location>
</feature>
<keyword evidence="6 8" id="KW-0472">Membrane</keyword>
<feature type="transmembrane region" description="Helical" evidence="8">
    <location>
        <begin position="853"/>
        <end position="871"/>
    </location>
</feature>
<dbReference type="EMBL" id="JAMQBK010000024">
    <property type="protein sequence ID" value="MCM2370840.1"/>
    <property type="molecule type" value="Genomic_DNA"/>
</dbReference>
<dbReference type="RefSeq" id="WP_250928483.1">
    <property type="nucleotide sequence ID" value="NZ_JAMQBK010000024.1"/>
</dbReference>
<dbReference type="PANTHER" id="PTHR33406:SF6">
    <property type="entry name" value="MEMBRANE PROTEIN YDGH-RELATED"/>
    <property type="match status" value="1"/>
</dbReference>
<gene>
    <name evidence="10" type="ORF">NB063_09500</name>
</gene>
<keyword evidence="4 8" id="KW-0812">Transmembrane</keyword>
<dbReference type="PANTHER" id="PTHR33406">
    <property type="entry name" value="MEMBRANE PROTEIN MJ1562-RELATED"/>
    <property type="match status" value="1"/>
</dbReference>
<evidence type="ECO:0000256" key="2">
    <source>
        <dbReference type="ARBA" id="ARBA00010157"/>
    </source>
</evidence>
<evidence type="ECO:0000256" key="8">
    <source>
        <dbReference type="SAM" id="Phobius"/>
    </source>
</evidence>
<dbReference type="SUPFAM" id="SSF82866">
    <property type="entry name" value="Multidrug efflux transporter AcrB transmembrane domain"/>
    <property type="match status" value="2"/>
</dbReference>
<feature type="region of interest" description="Disordered" evidence="7">
    <location>
        <begin position="129"/>
        <end position="148"/>
    </location>
</feature>